<proteinExistence type="inferred from homology"/>
<evidence type="ECO:0000256" key="10">
    <source>
        <dbReference type="SAM" id="SignalP"/>
    </source>
</evidence>
<dbReference type="Pfam" id="PF13086">
    <property type="entry name" value="AAA_11"/>
    <property type="match status" value="2"/>
</dbReference>
<evidence type="ECO:0000259" key="13">
    <source>
        <dbReference type="Pfam" id="PF21634"/>
    </source>
</evidence>
<evidence type="ECO:0000256" key="4">
    <source>
        <dbReference type="ARBA" id="ARBA00022490"/>
    </source>
</evidence>
<dbReference type="PANTHER" id="PTHR45418">
    <property type="entry name" value="CANCER/TESTIS ANTIGEN 55"/>
    <property type="match status" value="1"/>
</dbReference>
<feature type="domain" description="DNA2/NAM7 helicase helicase" evidence="11">
    <location>
        <begin position="718"/>
        <end position="799"/>
    </location>
</feature>
<dbReference type="SUPFAM" id="SSF52540">
    <property type="entry name" value="P-loop containing nucleoside triphosphate hydrolases"/>
    <property type="match status" value="1"/>
</dbReference>
<keyword evidence="7 14" id="KW-0347">Helicase</keyword>
<keyword evidence="5" id="KW-0547">Nucleotide-binding</keyword>
<protein>
    <recommendedName>
        <fullName evidence="3">RNA helicase</fullName>
        <ecNumber evidence="3">3.6.4.13</ecNumber>
    </recommendedName>
</protein>
<evidence type="ECO:0000256" key="9">
    <source>
        <dbReference type="ARBA" id="ARBA00047984"/>
    </source>
</evidence>
<dbReference type="GO" id="GO:0016787">
    <property type="term" value="F:hydrolase activity"/>
    <property type="evidence" value="ECO:0007669"/>
    <property type="project" value="UniProtKB-KW"/>
</dbReference>
<evidence type="ECO:0000259" key="12">
    <source>
        <dbReference type="Pfam" id="PF13087"/>
    </source>
</evidence>
<dbReference type="FunFam" id="3.40.50.300:FF:000326">
    <property type="entry name" value="P-loop containing nucleoside triphosphate hydrolase"/>
    <property type="match status" value="1"/>
</dbReference>
<dbReference type="EC" id="3.6.4.13" evidence="3"/>
<feature type="domain" description="DNA2/NAM7 helicase-like C-terminal" evidence="12">
    <location>
        <begin position="809"/>
        <end position="1011"/>
    </location>
</feature>
<dbReference type="AlphaFoldDB" id="A0A194PMS1"/>
<feature type="domain" description="Helicase MOV-10-like beta-barrel" evidence="13">
    <location>
        <begin position="475"/>
        <end position="556"/>
    </location>
</feature>
<dbReference type="Gene3D" id="3.40.50.300">
    <property type="entry name" value="P-loop containing nucleotide triphosphate hydrolases"/>
    <property type="match status" value="2"/>
</dbReference>
<comment type="catalytic activity">
    <reaction evidence="9">
        <text>ATP + H2O = ADP + phosphate + H(+)</text>
        <dbReference type="Rhea" id="RHEA:13065"/>
        <dbReference type="ChEBI" id="CHEBI:15377"/>
        <dbReference type="ChEBI" id="CHEBI:15378"/>
        <dbReference type="ChEBI" id="CHEBI:30616"/>
        <dbReference type="ChEBI" id="CHEBI:43474"/>
        <dbReference type="ChEBI" id="CHEBI:456216"/>
        <dbReference type="EC" id="3.6.4.13"/>
    </reaction>
</comment>
<name>A0A194PMS1_PAPXU</name>
<keyword evidence="8" id="KW-0067">ATP-binding</keyword>
<evidence type="ECO:0000256" key="6">
    <source>
        <dbReference type="ARBA" id="ARBA00022801"/>
    </source>
</evidence>
<keyword evidence="6" id="KW-0378">Hydrolase</keyword>
<evidence type="ECO:0000256" key="8">
    <source>
        <dbReference type="ARBA" id="ARBA00022840"/>
    </source>
</evidence>
<evidence type="ECO:0000313" key="15">
    <source>
        <dbReference type="Proteomes" id="UP000053268"/>
    </source>
</evidence>
<dbReference type="InterPro" id="IPR041677">
    <property type="entry name" value="DNA2/NAM7_AAA_11"/>
</dbReference>
<keyword evidence="4" id="KW-0963">Cytoplasm</keyword>
<gene>
    <name evidence="14" type="ORF">RR46_13641</name>
</gene>
<dbReference type="EMBL" id="KQ459604">
    <property type="protein sequence ID" value="KPI92420.1"/>
    <property type="molecule type" value="Genomic_DNA"/>
</dbReference>
<feature type="signal peptide" evidence="10">
    <location>
        <begin position="1"/>
        <end position="18"/>
    </location>
</feature>
<reference evidence="14 15" key="1">
    <citation type="journal article" date="2015" name="Nat. Commun.">
        <title>Outbred genome sequencing and CRISPR/Cas9 gene editing in butterflies.</title>
        <authorList>
            <person name="Li X."/>
            <person name="Fan D."/>
            <person name="Zhang W."/>
            <person name="Liu G."/>
            <person name="Zhang L."/>
            <person name="Zhao L."/>
            <person name="Fang X."/>
            <person name="Chen L."/>
            <person name="Dong Y."/>
            <person name="Chen Y."/>
            <person name="Ding Y."/>
            <person name="Zhao R."/>
            <person name="Feng M."/>
            <person name="Zhu Y."/>
            <person name="Feng Y."/>
            <person name="Jiang X."/>
            <person name="Zhu D."/>
            <person name="Xiang H."/>
            <person name="Feng X."/>
            <person name="Li S."/>
            <person name="Wang J."/>
            <person name="Zhang G."/>
            <person name="Kronforst M.R."/>
            <person name="Wang W."/>
        </authorList>
    </citation>
    <scope>NUCLEOTIDE SEQUENCE [LARGE SCALE GENOMIC DNA]</scope>
    <source>
        <strain evidence="14">Ya'a_city_454_Px</strain>
        <tissue evidence="14">Whole body</tissue>
    </source>
</reference>
<dbReference type="CDD" id="cd18808">
    <property type="entry name" value="SF1_C_Upf1"/>
    <property type="match status" value="1"/>
</dbReference>
<dbReference type="Pfam" id="PF21634">
    <property type="entry name" value="MOV-10_beta-barrel"/>
    <property type="match status" value="1"/>
</dbReference>
<evidence type="ECO:0000256" key="7">
    <source>
        <dbReference type="ARBA" id="ARBA00022806"/>
    </source>
</evidence>
<dbReference type="InterPro" id="IPR041679">
    <property type="entry name" value="DNA2/NAM7-like_C"/>
</dbReference>
<dbReference type="GO" id="GO:0005694">
    <property type="term" value="C:chromosome"/>
    <property type="evidence" value="ECO:0007669"/>
    <property type="project" value="UniProtKB-ARBA"/>
</dbReference>
<dbReference type="GO" id="GO:0003724">
    <property type="term" value="F:RNA helicase activity"/>
    <property type="evidence" value="ECO:0007669"/>
    <property type="project" value="UniProtKB-EC"/>
</dbReference>
<feature type="domain" description="DNA2/NAM7 helicase helicase" evidence="11">
    <location>
        <begin position="606"/>
        <end position="681"/>
    </location>
</feature>
<evidence type="ECO:0000259" key="11">
    <source>
        <dbReference type="Pfam" id="PF13086"/>
    </source>
</evidence>
<comment type="subcellular location">
    <subcellularLocation>
        <location evidence="1">Cytoplasm</location>
    </subcellularLocation>
</comment>
<dbReference type="Proteomes" id="UP000053268">
    <property type="component" value="Unassembled WGS sequence"/>
</dbReference>
<dbReference type="Pfam" id="PF13087">
    <property type="entry name" value="AAA_12"/>
    <property type="match status" value="1"/>
</dbReference>
<feature type="chain" id="PRO_5008263451" description="RNA helicase" evidence="10">
    <location>
        <begin position="19"/>
        <end position="1073"/>
    </location>
</feature>
<evidence type="ECO:0000256" key="5">
    <source>
        <dbReference type="ARBA" id="ARBA00022741"/>
    </source>
</evidence>
<keyword evidence="15" id="KW-1185">Reference proteome</keyword>
<evidence type="ECO:0000256" key="3">
    <source>
        <dbReference type="ARBA" id="ARBA00012552"/>
    </source>
</evidence>
<dbReference type="STRING" id="66420.A0A194PMS1"/>
<dbReference type="InterPro" id="IPR027417">
    <property type="entry name" value="P-loop_NTPase"/>
</dbReference>
<dbReference type="GO" id="GO:0005524">
    <property type="term" value="F:ATP binding"/>
    <property type="evidence" value="ECO:0007669"/>
    <property type="project" value="UniProtKB-KW"/>
</dbReference>
<evidence type="ECO:0000313" key="14">
    <source>
        <dbReference type="EMBL" id="KPI92420.1"/>
    </source>
</evidence>
<accession>A0A194PMS1</accession>
<organism evidence="14 15">
    <name type="scientific">Papilio xuthus</name>
    <name type="common">Asian swallowtail butterfly</name>
    <dbReference type="NCBI Taxonomy" id="66420"/>
    <lineage>
        <taxon>Eukaryota</taxon>
        <taxon>Metazoa</taxon>
        <taxon>Ecdysozoa</taxon>
        <taxon>Arthropoda</taxon>
        <taxon>Hexapoda</taxon>
        <taxon>Insecta</taxon>
        <taxon>Pterygota</taxon>
        <taxon>Neoptera</taxon>
        <taxon>Endopterygota</taxon>
        <taxon>Lepidoptera</taxon>
        <taxon>Glossata</taxon>
        <taxon>Ditrysia</taxon>
        <taxon>Papilionoidea</taxon>
        <taxon>Papilionidae</taxon>
        <taxon>Papilioninae</taxon>
        <taxon>Papilio</taxon>
    </lineage>
</organism>
<comment type="similarity">
    <text evidence="2">Belongs to the DNA2/NAM7 helicase family. SDE3 subfamily.</text>
</comment>
<dbReference type="GO" id="GO:0005737">
    <property type="term" value="C:cytoplasm"/>
    <property type="evidence" value="ECO:0007669"/>
    <property type="project" value="UniProtKB-SubCell"/>
</dbReference>
<evidence type="ECO:0000256" key="2">
    <source>
        <dbReference type="ARBA" id="ARBA00005601"/>
    </source>
</evidence>
<dbReference type="InterPro" id="IPR049080">
    <property type="entry name" value="MOV-10-like_beta-barrel"/>
</dbReference>
<keyword evidence="10" id="KW-0732">Signal</keyword>
<dbReference type="PANTHER" id="PTHR45418:SF1">
    <property type="entry name" value="CANCER_TESTIS ANTIGEN 55"/>
    <property type="match status" value="1"/>
</dbReference>
<sequence>MHLLAYILFFAATSCCLAHYRGGYESHRMFERDELHEDVDGVLVECPVCESNGVLPTHEHCNIIRGNKKYKKCEFGTYKNEVCGNRRDCYRGPAEQCTEKMQVDVYGQKCAYGYYCDNLYNVCVGLDYSVERPFGIYNHLYQYPLRDDKLIVSFVIDNRVVFKSIKWTVELLTINWTSFRGKMFCNVCGVVDDYYDEDALVDHNNTPKHISNKILEAYKQKKRNFAKNRDGVIILGRGESLGKPGAVRTKVEDTDHQKIRISAKPSQPVKFSFSMTNDMKNEDLLIFGIQLAHPQPQFSICDHPYIFGEEPNILEKKTTINNKVSVTFAASDIGTYEMPIMFTFHRRSDEKNIIIIREMVVSVFEEESIHLFTRSPFTNEVWVTADTVLSCTGLLPYPAKYKVPKLLDILLPHGLGEKALEHIKGPREIMEQLRIVLISTRAIFDEGLTKSNYMAFFHHLLWWEEVHIKYNLKNYNMFSVTMDRRKGAYILEVPGLAEKRPSLLRGDRVYIKPRDTPTLNFESTISNIELNNIILTNLDETFEQHYKVDALFDVRFVMSRVPVERMHEAVNSIHRSKQLCRVFPQSPKHYIPPADITKFYNKWIESNKEQRSAVEHIVAGTSGKAPYIVFGPPGTGKTMTIVEAIIQLVVRDSRNRIMVCTDSNMAADHIALMLFKYNKELNINNFLLRGCSRSREWSTMPQELARVSNGDSYETFHSLRNAYVSQYRVFVTTLLHAAKYGSEKSQAMFKLQMTHLFIDEAAQASEPATLVPVTGLLAHTGHLVLAGDPQQLGPVCISRDAKDRGLGLSLLQRLKKTFDNFYTDDPTYITMLVKNFRSHPDILAIPNELFYENNLQALAQLDPLSEKSILNTKGGEHAVVFHAVNSKEQRMGKAPSFYNEKELEMLKKYVRALVNVHHVMHKDIGIIAPYVRQVYKMKEWLTSSNYKEIEVGTVESFQGKEKRVILVSTVRANCRLLDYDAKYGLGFLIDEKRYNVALTRAKAKLIIIGNPACLSRDSKWRKYMAFCTELNSYLGKENQQMERSAQMLVEITRTRFDRARISEELRINNQNPY</sequence>
<dbReference type="InterPro" id="IPR047187">
    <property type="entry name" value="SF1_C_Upf1"/>
</dbReference>
<evidence type="ECO:0000256" key="1">
    <source>
        <dbReference type="ARBA" id="ARBA00004496"/>
    </source>
</evidence>